<sequence length="419" mass="46579">MAAASKPPRHGRSHLNISHTAFGRIFEDVEDLAAPNPCIIDLLLADRHGFEQWRQCLLLTEGLDDTYPYSQVAYDEYCALRSEQVQPGDAAFRLRDLHKLLQGMWISSVVNLQNSACSEAEIAMLSLSRETCLVCGDRSAIRSAIEAQMGRPLTDVEISLIGDRCRGGRLQLTLQRLQPENTALVDLARACAELQRGVRGAAIRAVACLDRATTAYSVASRMTLTGAKASRGGARDSAAKLPTLPTATDIVPSKGGIRLRRPSRQGQFLPRLDRKARIKLRCYRYAKASDSYIGTRLGMLRDIYSSYVAPHAFRRLRLPAQIMRRLDAVLSSLKNNTVVGLDEFEPALRLVRTALCKLLPAFQEAWHRYERIKLLEKPTMTPPAEKDKAPAPLPPRQLTAHDDSHNKRVFFSLQGGLVT</sequence>
<reference evidence="1 2" key="1">
    <citation type="journal article" date="2008" name="Nature">
        <title>The genome of the choanoflagellate Monosiga brevicollis and the origin of metazoans.</title>
        <authorList>
            <consortium name="JGI Sequencing"/>
            <person name="King N."/>
            <person name="Westbrook M.J."/>
            <person name="Young S.L."/>
            <person name="Kuo A."/>
            <person name="Abedin M."/>
            <person name="Chapman J."/>
            <person name="Fairclough S."/>
            <person name="Hellsten U."/>
            <person name="Isogai Y."/>
            <person name="Letunic I."/>
            <person name="Marr M."/>
            <person name="Pincus D."/>
            <person name="Putnam N."/>
            <person name="Rokas A."/>
            <person name="Wright K.J."/>
            <person name="Zuzow R."/>
            <person name="Dirks W."/>
            <person name="Good M."/>
            <person name="Goodstein D."/>
            <person name="Lemons D."/>
            <person name="Li W."/>
            <person name="Lyons J.B."/>
            <person name="Morris A."/>
            <person name="Nichols S."/>
            <person name="Richter D.J."/>
            <person name="Salamov A."/>
            <person name="Bork P."/>
            <person name="Lim W.A."/>
            <person name="Manning G."/>
            <person name="Miller W.T."/>
            <person name="McGinnis W."/>
            <person name="Shapiro H."/>
            <person name="Tjian R."/>
            <person name="Grigoriev I.V."/>
            <person name="Rokhsar D."/>
        </authorList>
    </citation>
    <scope>NUCLEOTIDE SEQUENCE [LARGE SCALE GENOMIC DNA]</scope>
    <source>
        <strain evidence="2">MX1 / ATCC 50154</strain>
    </source>
</reference>
<dbReference type="AlphaFoldDB" id="A9UQS6"/>
<dbReference type="EMBL" id="CH991543">
    <property type="protein sequence ID" value="EDQ93098.1"/>
    <property type="molecule type" value="Genomic_DNA"/>
</dbReference>
<evidence type="ECO:0000313" key="1">
    <source>
        <dbReference type="EMBL" id="EDQ93098.1"/>
    </source>
</evidence>
<dbReference type="GeneID" id="5888075"/>
<organism evidence="1 2">
    <name type="scientific">Monosiga brevicollis</name>
    <name type="common">Choanoflagellate</name>
    <dbReference type="NCBI Taxonomy" id="81824"/>
    <lineage>
        <taxon>Eukaryota</taxon>
        <taxon>Choanoflagellata</taxon>
        <taxon>Craspedida</taxon>
        <taxon>Salpingoecidae</taxon>
        <taxon>Monosiga</taxon>
    </lineage>
</organism>
<proteinExistence type="predicted"/>
<gene>
    <name evidence="1" type="ORF">MONBRDRAFT_35693</name>
</gene>
<dbReference type="InParanoid" id="A9UQS6"/>
<evidence type="ECO:0000313" key="2">
    <source>
        <dbReference type="Proteomes" id="UP000001357"/>
    </source>
</evidence>
<dbReference type="Proteomes" id="UP000001357">
    <property type="component" value="Unassembled WGS sequence"/>
</dbReference>
<name>A9UQS6_MONBE</name>
<keyword evidence="2" id="KW-1185">Reference proteome</keyword>
<accession>A9UQS6</accession>
<dbReference type="RefSeq" id="XP_001742860.1">
    <property type="nucleotide sequence ID" value="XM_001742808.1"/>
</dbReference>
<dbReference type="KEGG" id="mbr:MONBRDRAFT_35693"/>
<protein>
    <submittedName>
        <fullName evidence="1">Uncharacterized protein</fullName>
    </submittedName>
</protein>